<proteinExistence type="predicted"/>
<dbReference type="EMBL" id="BMAU01021233">
    <property type="protein sequence ID" value="GFY02864.1"/>
    <property type="molecule type" value="Genomic_DNA"/>
</dbReference>
<name>A0A8X6RXE4_TRICX</name>
<gene>
    <name evidence="1" type="ORF">TNCV_3507441</name>
</gene>
<reference evidence="1" key="1">
    <citation type="submission" date="2020-08" db="EMBL/GenBank/DDBJ databases">
        <title>Multicomponent nature underlies the extraordinary mechanical properties of spider dragline silk.</title>
        <authorList>
            <person name="Kono N."/>
            <person name="Nakamura H."/>
            <person name="Mori M."/>
            <person name="Yoshida Y."/>
            <person name="Ohtoshi R."/>
            <person name="Malay A.D."/>
            <person name="Moran D.A.P."/>
            <person name="Tomita M."/>
            <person name="Numata K."/>
            <person name="Arakawa K."/>
        </authorList>
    </citation>
    <scope>NUCLEOTIDE SEQUENCE</scope>
</reference>
<dbReference type="Proteomes" id="UP000887159">
    <property type="component" value="Unassembled WGS sequence"/>
</dbReference>
<evidence type="ECO:0000313" key="1">
    <source>
        <dbReference type="EMBL" id="GFY02864.1"/>
    </source>
</evidence>
<organism evidence="1 2">
    <name type="scientific">Trichonephila clavipes</name>
    <name type="common">Golden silk orbweaver</name>
    <name type="synonym">Nephila clavipes</name>
    <dbReference type="NCBI Taxonomy" id="2585209"/>
    <lineage>
        <taxon>Eukaryota</taxon>
        <taxon>Metazoa</taxon>
        <taxon>Ecdysozoa</taxon>
        <taxon>Arthropoda</taxon>
        <taxon>Chelicerata</taxon>
        <taxon>Arachnida</taxon>
        <taxon>Araneae</taxon>
        <taxon>Araneomorphae</taxon>
        <taxon>Entelegynae</taxon>
        <taxon>Araneoidea</taxon>
        <taxon>Nephilidae</taxon>
        <taxon>Trichonephila</taxon>
    </lineage>
</organism>
<accession>A0A8X6RXE4</accession>
<comment type="caution">
    <text evidence="1">The sequence shown here is derived from an EMBL/GenBank/DDBJ whole genome shotgun (WGS) entry which is preliminary data.</text>
</comment>
<evidence type="ECO:0000313" key="2">
    <source>
        <dbReference type="Proteomes" id="UP000887159"/>
    </source>
</evidence>
<keyword evidence="2" id="KW-1185">Reference proteome</keyword>
<protein>
    <submittedName>
        <fullName evidence="1">Uncharacterized protein</fullName>
    </submittedName>
</protein>
<sequence>MDVCKCIVPSRQGGTLSSCRAASPLVRLVAVDEKWEVPDLNPRCSPSKLGWSQAKSYCHLYGAQGCGQRQAYI</sequence>
<dbReference type="AlphaFoldDB" id="A0A8X6RXE4"/>